<evidence type="ECO:0000313" key="4">
    <source>
        <dbReference type="Proteomes" id="UP000031774"/>
    </source>
</evidence>
<dbReference type="EMBL" id="CP010407">
    <property type="protein sequence ID" value="AJF68500.1"/>
    <property type="molecule type" value="Genomic_DNA"/>
</dbReference>
<dbReference type="AlphaFoldDB" id="A0A0B5I2Z1"/>
<evidence type="ECO:0000256" key="2">
    <source>
        <dbReference type="SAM" id="SignalP"/>
    </source>
</evidence>
<proteinExistence type="predicted"/>
<feature type="compositionally biased region" description="Low complexity" evidence="1">
    <location>
        <begin position="29"/>
        <end position="50"/>
    </location>
</feature>
<feature type="signal peptide" evidence="2">
    <location>
        <begin position="1"/>
        <end position="24"/>
    </location>
</feature>
<dbReference type="KEGG" id="svt:SVTN_33335"/>
<feature type="region of interest" description="Disordered" evidence="1">
    <location>
        <begin position="29"/>
        <end position="82"/>
    </location>
</feature>
<protein>
    <recommendedName>
        <fullName evidence="5">Lipoprotein</fullName>
    </recommendedName>
</protein>
<reference evidence="3 4" key="1">
    <citation type="submission" date="2014-12" db="EMBL/GenBank/DDBJ databases">
        <title>Complete genome sequence of Streptomyces vietnamensis strain GIMV4.0001, a genetic manipulable producer of the benzoisochromanequinone antibiotic granaticin.</title>
        <authorList>
            <person name="Deng M.R."/>
            <person name="Guo J."/>
            <person name="Ma L.Y."/>
            <person name="Feng G.D."/>
            <person name="Mo C.Y."/>
            <person name="Zhu H.H."/>
        </authorList>
    </citation>
    <scope>NUCLEOTIDE SEQUENCE [LARGE SCALE GENOMIC DNA]</scope>
    <source>
        <strain evidence="4">GIMV4.0001</strain>
    </source>
</reference>
<dbReference type="HOGENOM" id="CLU_1757853_0_0_11"/>
<keyword evidence="4" id="KW-1185">Reference proteome</keyword>
<accession>A0A0B5I2Z1</accession>
<keyword evidence="2" id="KW-0732">Signal</keyword>
<sequence length="148" mass="14559">MPWKRTTSLVAVAAVAVLGLTACGSDGTDAKAGATATATTTQAPADGATDSPTSDAPSTGGVKKPDDLPAGLPLPSGELTGVTGSKGAYVLTFKTQDPKAALAEYRKALEGAQYTVVDIAGVFTATSGKTSVSVATSADTIVLTLATL</sequence>
<dbReference type="Proteomes" id="UP000031774">
    <property type="component" value="Chromosome"/>
</dbReference>
<organism evidence="3 4">
    <name type="scientific">Streptomyces vietnamensis</name>
    <dbReference type="NCBI Taxonomy" id="362257"/>
    <lineage>
        <taxon>Bacteria</taxon>
        <taxon>Bacillati</taxon>
        <taxon>Actinomycetota</taxon>
        <taxon>Actinomycetes</taxon>
        <taxon>Kitasatosporales</taxon>
        <taxon>Streptomycetaceae</taxon>
        <taxon>Streptomyces</taxon>
    </lineage>
</organism>
<gene>
    <name evidence="3" type="ORF">SVTN_33335</name>
</gene>
<dbReference type="PROSITE" id="PS51257">
    <property type="entry name" value="PROKAR_LIPOPROTEIN"/>
    <property type="match status" value="1"/>
</dbReference>
<dbReference type="RefSeq" id="WP_041132424.1">
    <property type="nucleotide sequence ID" value="NZ_CP010407.1"/>
</dbReference>
<name>A0A0B5I2Z1_9ACTN</name>
<feature type="chain" id="PRO_5039289081" description="Lipoprotein" evidence="2">
    <location>
        <begin position="25"/>
        <end position="148"/>
    </location>
</feature>
<evidence type="ECO:0000313" key="3">
    <source>
        <dbReference type="EMBL" id="AJF68500.1"/>
    </source>
</evidence>
<evidence type="ECO:0000256" key="1">
    <source>
        <dbReference type="SAM" id="MobiDB-lite"/>
    </source>
</evidence>
<evidence type="ECO:0008006" key="5">
    <source>
        <dbReference type="Google" id="ProtNLM"/>
    </source>
</evidence>